<proteinExistence type="predicted"/>
<dbReference type="EMBL" id="CAKOGP040001112">
    <property type="protein sequence ID" value="CAJ1942540.1"/>
    <property type="molecule type" value="Genomic_DNA"/>
</dbReference>
<feature type="region of interest" description="Disordered" evidence="1">
    <location>
        <begin position="90"/>
        <end position="162"/>
    </location>
</feature>
<evidence type="ECO:0000256" key="3">
    <source>
        <dbReference type="SAM" id="SignalP"/>
    </source>
</evidence>
<evidence type="ECO:0000313" key="4">
    <source>
        <dbReference type="EMBL" id="CAJ1942540.1"/>
    </source>
</evidence>
<keyword evidence="5" id="KW-1185">Reference proteome</keyword>
<feature type="region of interest" description="Disordered" evidence="1">
    <location>
        <begin position="212"/>
        <end position="231"/>
    </location>
</feature>
<reference evidence="4" key="1">
    <citation type="submission" date="2023-08" db="EMBL/GenBank/DDBJ databases">
        <authorList>
            <person name="Audoor S."/>
            <person name="Bilcke G."/>
        </authorList>
    </citation>
    <scope>NUCLEOTIDE SEQUENCE</scope>
</reference>
<gene>
    <name evidence="4" type="ORF">CYCCA115_LOCUS7998</name>
</gene>
<keyword evidence="2" id="KW-1133">Transmembrane helix</keyword>
<keyword evidence="3" id="KW-0732">Signal</keyword>
<feature type="transmembrane region" description="Helical" evidence="2">
    <location>
        <begin position="184"/>
        <end position="203"/>
    </location>
</feature>
<organism evidence="4 5">
    <name type="scientific">Cylindrotheca closterium</name>
    <dbReference type="NCBI Taxonomy" id="2856"/>
    <lineage>
        <taxon>Eukaryota</taxon>
        <taxon>Sar</taxon>
        <taxon>Stramenopiles</taxon>
        <taxon>Ochrophyta</taxon>
        <taxon>Bacillariophyta</taxon>
        <taxon>Bacillariophyceae</taxon>
        <taxon>Bacillariophycidae</taxon>
        <taxon>Bacillariales</taxon>
        <taxon>Bacillariaceae</taxon>
        <taxon>Cylindrotheca</taxon>
    </lineage>
</organism>
<dbReference type="Proteomes" id="UP001295423">
    <property type="component" value="Unassembled WGS sequence"/>
</dbReference>
<evidence type="ECO:0000256" key="1">
    <source>
        <dbReference type="SAM" id="MobiDB-lite"/>
    </source>
</evidence>
<evidence type="ECO:0000313" key="5">
    <source>
        <dbReference type="Proteomes" id="UP001295423"/>
    </source>
</evidence>
<feature type="compositionally biased region" description="Low complexity" evidence="1">
    <location>
        <begin position="99"/>
        <end position="162"/>
    </location>
</feature>
<evidence type="ECO:0000256" key="2">
    <source>
        <dbReference type="SAM" id="Phobius"/>
    </source>
</evidence>
<name>A0AAD2CQ90_9STRA</name>
<feature type="signal peptide" evidence="3">
    <location>
        <begin position="1"/>
        <end position="29"/>
    </location>
</feature>
<accession>A0AAD2CQ90</accession>
<protein>
    <submittedName>
        <fullName evidence="4">Uncharacterized protein</fullName>
    </submittedName>
</protein>
<feature type="chain" id="PRO_5041994612" evidence="3">
    <location>
        <begin position="30"/>
        <end position="231"/>
    </location>
</feature>
<comment type="caution">
    <text evidence="4">The sequence shown here is derived from an EMBL/GenBank/DDBJ whole genome shotgun (WGS) entry which is preliminary data.</text>
</comment>
<keyword evidence="2" id="KW-0472">Membrane</keyword>
<dbReference type="AlphaFoldDB" id="A0AAD2CQ90"/>
<sequence>MKLINSSSSTKRNCFVSFLLLCLFELTSASTSSLTTTVDGNQIARRAKRGANNNYTTKSKCVEKTTPMDDGGNKVTTKCVHQVVFDNDDIDTMSPTWNPSATPSTLPTNSPTSATSSAPTLGPTSGPTSAPSGTPTWGPTSGPTTGPTSGPTSGPSIEPTSTGVLVSTLPAVEGRGTKVSSTKAAIGALVGGILGFAVLAVGAKAVETAWNRRSTSDDSSIMALGDEEQAS</sequence>
<keyword evidence="2" id="KW-0812">Transmembrane</keyword>